<evidence type="ECO:0000313" key="2">
    <source>
        <dbReference type="Proteomes" id="UP000574761"/>
    </source>
</evidence>
<keyword evidence="2" id="KW-1185">Reference proteome</keyword>
<protein>
    <submittedName>
        <fullName evidence="1">Uncharacterized protein</fullName>
    </submittedName>
</protein>
<accession>A0A7W6DBN2</accession>
<dbReference type="Proteomes" id="UP000574761">
    <property type="component" value="Unassembled WGS sequence"/>
</dbReference>
<proteinExistence type="predicted"/>
<dbReference type="AlphaFoldDB" id="A0A7W6DBN2"/>
<comment type="caution">
    <text evidence="1">The sequence shown here is derived from an EMBL/GenBank/DDBJ whole genome shotgun (WGS) entry which is preliminary data.</text>
</comment>
<dbReference type="EMBL" id="JACIEE010000012">
    <property type="protein sequence ID" value="MBB3979569.1"/>
    <property type="molecule type" value="Genomic_DNA"/>
</dbReference>
<sequence>MNDWEMTAPDGRTLETYLRDYNLMLEQIASGTPPTQEELSAAPLITHWKIEEVIYTSGERYRHIFGNFEGHPFIVEGGFGRTSPLLQLDRGMTWARCRSRVYRLQEPYPQWKAG</sequence>
<evidence type="ECO:0000313" key="1">
    <source>
        <dbReference type="EMBL" id="MBB3979569.1"/>
    </source>
</evidence>
<name>A0A7W6DBN2_9HYPH</name>
<gene>
    <name evidence="1" type="ORF">GGQ64_004813</name>
</gene>
<organism evidence="1 2">
    <name type="scientific">Mycoplana azooxidifex</name>
    <dbReference type="NCBI Taxonomy" id="1636188"/>
    <lineage>
        <taxon>Bacteria</taxon>
        <taxon>Pseudomonadati</taxon>
        <taxon>Pseudomonadota</taxon>
        <taxon>Alphaproteobacteria</taxon>
        <taxon>Hyphomicrobiales</taxon>
        <taxon>Rhizobiaceae</taxon>
        <taxon>Mycoplana</taxon>
    </lineage>
</organism>
<reference evidence="1 2" key="1">
    <citation type="submission" date="2020-08" db="EMBL/GenBank/DDBJ databases">
        <title>Genomic Encyclopedia of Type Strains, Phase IV (KMG-IV): sequencing the most valuable type-strain genomes for metagenomic binning, comparative biology and taxonomic classification.</title>
        <authorList>
            <person name="Goeker M."/>
        </authorList>
    </citation>
    <scope>NUCLEOTIDE SEQUENCE [LARGE SCALE GENOMIC DNA]</scope>
    <source>
        <strain evidence="1 2">DSM 100211</strain>
    </source>
</reference>
<dbReference type="RefSeq" id="WP_183807803.1">
    <property type="nucleotide sequence ID" value="NZ_JACIEE010000012.1"/>
</dbReference>